<dbReference type="GO" id="GO:0005829">
    <property type="term" value="C:cytosol"/>
    <property type="evidence" value="ECO:0007669"/>
    <property type="project" value="TreeGrafter"/>
</dbReference>
<evidence type="ECO:0000256" key="5">
    <source>
        <dbReference type="ARBA" id="ARBA00023001"/>
    </source>
</evidence>
<evidence type="ECO:0000313" key="12">
    <source>
        <dbReference type="EMBL" id="MCI0182331.1"/>
    </source>
</evidence>
<dbReference type="GO" id="GO:0030245">
    <property type="term" value="P:cellulose catabolic process"/>
    <property type="evidence" value="ECO:0007669"/>
    <property type="project" value="UniProtKB-KW"/>
</dbReference>
<feature type="binding site" evidence="10">
    <location>
        <position position="404"/>
    </location>
    <ligand>
        <name>substrate</name>
    </ligand>
</feature>
<dbReference type="EMBL" id="JALBUF010000001">
    <property type="protein sequence ID" value="MCI0182331.1"/>
    <property type="molecule type" value="Genomic_DNA"/>
</dbReference>
<dbReference type="RefSeq" id="WP_241711934.1">
    <property type="nucleotide sequence ID" value="NZ_JALBUF010000001.1"/>
</dbReference>
<dbReference type="PANTHER" id="PTHR10353:SF36">
    <property type="entry name" value="LP05116P"/>
    <property type="match status" value="1"/>
</dbReference>
<evidence type="ECO:0000256" key="6">
    <source>
        <dbReference type="ARBA" id="ARBA00023277"/>
    </source>
</evidence>
<comment type="caution">
    <text evidence="12">The sequence shown here is derived from an EMBL/GenBank/DDBJ whole genome shotgun (WGS) entry which is preliminary data.</text>
</comment>
<dbReference type="PRINTS" id="PR00131">
    <property type="entry name" value="GLHYDRLASE1"/>
</dbReference>
<feature type="active site" description="Proton donor" evidence="9">
    <location>
        <position position="173"/>
    </location>
</feature>
<dbReference type="Proteomes" id="UP001139263">
    <property type="component" value="Unassembled WGS sequence"/>
</dbReference>
<organism evidence="12 13">
    <name type="scientific">Sulfoacidibacillus ferrooxidans</name>
    <dbReference type="NCBI Taxonomy" id="2005001"/>
    <lineage>
        <taxon>Bacteria</taxon>
        <taxon>Bacillati</taxon>
        <taxon>Bacillota</taxon>
        <taxon>Bacilli</taxon>
        <taxon>Bacillales</taxon>
        <taxon>Alicyclobacillaceae</taxon>
        <taxon>Sulfoacidibacillus</taxon>
    </lineage>
</organism>
<comment type="catalytic activity">
    <reaction evidence="1 11">
        <text>Hydrolysis of terminal, non-reducing beta-D-glucosyl residues with release of beta-D-glucose.</text>
        <dbReference type="EC" id="3.2.1.21"/>
    </reaction>
</comment>
<dbReference type="Pfam" id="PF00232">
    <property type="entry name" value="Glyco_hydro_1"/>
    <property type="match status" value="1"/>
</dbReference>
<evidence type="ECO:0000256" key="9">
    <source>
        <dbReference type="PIRSR" id="PIRSR617736-1"/>
    </source>
</evidence>
<dbReference type="PROSITE" id="PS00653">
    <property type="entry name" value="GLYCOSYL_HYDROL_F1_2"/>
    <property type="match status" value="1"/>
</dbReference>
<evidence type="ECO:0000256" key="10">
    <source>
        <dbReference type="PIRSR" id="PIRSR617736-2"/>
    </source>
</evidence>
<dbReference type="InterPro" id="IPR017736">
    <property type="entry name" value="Glyco_hydro_1_beta-glucosidase"/>
</dbReference>
<dbReference type="InterPro" id="IPR001360">
    <property type="entry name" value="Glyco_hydro_1"/>
</dbReference>
<sequence length="451" mass="51217">MSEKLIKDMMNVLPRDFQWGVATSSYQIEGAVNEDGRGPSIWDTFCEVPGKVSGHEDGKVACDHYHLYPSDIQLMSDLGIRNYRFSIAWSRIFPEGKGKLNEKGIAFYDRLIDTLLSHGINPMATMYHWDLPEALQRDGGWLNRDTAYRFADYSMALTDRFSDRVNQWITHNEPWCTAFLGNIKGEHAPGITDAQIGLDVSHHLLLSHGLAVQAYRENNHKGKIGITLNLTPAYAATESEADRRAANYQDVFSNRWFLDPIFKGKYPEELGDIFGTMPSVVKDGDLDLISLPNDFMGVNYYSYGVIAHDEHGGVMGKHVTPQDRITDMGWPINGKGLSDLLIRLTKEYGKLPYYITENGAAYPDVVESDGSIHDVARLAYLKEHLEALTVALQAGVDLRGYYLWSFMDNFEWAFGYSKRFGAVYVDYETQKRTPKDSILWYSQWIRELSAK</sequence>
<keyword evidence="5" id="KW-0136">Cellulose degradation</keyword>
<protein>
    <recommendedName>
        <fullName evidence="3 11">Beta-glucosidase</fullName>
        <ecNumber evidence="3 11">3.2.1.21</ecNumber>
    </recommendedName>
</protein>
<dbReference type="Gene3D" id="3.20.20.80">
    <property type="entry name" value="Glycosidases"/>
    <property type="match status" value="1"/>
</dbReference>
<keyword evidence="6" id="KW-0119">Carbohydrate metabolism</keyword>
<proteinExistence type="inferred from homology"/>
<evidence type="ECO:0000256" key="8">
    <source>
        <dbReference type="ARBA" id="ARBA00023326"/>
    </source>
</evidence>
<dbReference type="PANTHER" id="PTHR10353">
    <property type="entry name" value="GLYCOSYL HYDROLASE"/>
    <property type="match status" value="1"/>
</dbReference>
<keyword evidence="13" id="KW-1185">Reference proteome</keyword>
<name>A0A9X1V6C3_9BACL</name>
<evidence type="ECO:0000256" key="2">
    <source>
        <dbReference type="ARBA" id="ARBA00010838"/>
    </source>
</evidence>
<dbReference type="AlphaFoldDB" id="A0A9X1V6C3"/>
<evidence type="ECO:0000256" key="4">
    <source>
        <dbReference type="ARBA" id="ARBA00022801"/>
    </source>
</evidence>
<reference evidence="12" key="1">
    <citation type="submission" date="2022-03" db="EMBL/GenBank/DDBJ databases">
        <title>Draft Genome Sequence of Firmicute Strain S0AB, a Heterotrophic Iron/Sulfur-Oxidizing Extreme Acidophile.</title>
        <authorList>
            <person name="Vergara E."/>
            <person name="Pakostova E."/>
            <person name="Johnson D.B."/>
            <person name="Holmes D.S."/>
        </authorList>
    </citation>
    <scope>NUCLEOTIDE SEQUENCE</scope>
    <source>
        <strain evidence="12">S0AB</strain>
    </source>
</reference>
<feature type="active site" description="Nucleophile" evidence="9">
    <location>
        <position position="357"/>
    </location>
</feature>
<keyword evidence="4 11" id="KW-0378">Hydrolase</keyword>
<keyword evidence="8" id="KW-0624">Polysaccharide degradation</keyword>
<feature type="binding site" evidence="10">
    <location>
        <position position="301"/>
    </location>
    <ligand>
        <name>substrate</name>
    </ligand>
</feature>
<feature type="binding site" evidence="10">
    <location>
        <begin position="411"/>
        <end position="412"/>
    </location>
    <ligand>
        <name>substrate</name>
    </ligand>
</feature>
<accession>A0A9X1V6C3</accession>
<dbReference type="EC" id="3.2.1.21" evidence="3 11"/>
<keyword evidence="7 11" id="KW-0326">Glycosidase</keyword>
<evidence type="ECO:0000313" key="13">
    <source>
        <dbReference type="Proteomes" id="UP001139263"/>
    </source>
</evidence>
<evidence type="ECO:0000256" key="1">
    <source>
        <dbReference type="ARBA" id="ARBA00000448"/>
    </source>
</evidence>
<dbReference type="FunFam" id="3.20.20.80:FF:000004">
    <property type="entry name" value="Beta-glucosidase 6-phospho-beta-glucosidase"/>
    <property type="match status" value="1"/>
</dbReference>
<feature type="binding site" evidence="10">
    <location>
        <position position="27"/>
    </location>
    <ligand>
        <name>substrate</name>
    </ligand>
</feature>
<feature type="binding site" evidence="10">
    <location>
        <position position="128"/>
    </location>
    <ligand>
        <name>substrate</name>
    </ligand>
</feature>
<dbReference type="NCBIfam" id="TIGR03356">
    <property type="entry name" value="BGL"/>
    <property type="match status" value="1"/>
</dbReference>
<dbReference type="InterPro" id="IPR033132">
    <property type="entry name" value="GH_1_N_CS"/>
</dbReference>
<evidence type="ECO:0000256" key="7">
    <source>
        <dbReference type="ARBA" id="ARBA00023295"/>
    </source>
</evidence>
<dbReference type="SUPFAM" id="SSF51445">
    <property type="entry name" value="(Trans)glycosidases"/>
    <property type="match status" value="1"/>
</dbReference>
<comment type="similarity">
    <text evidence="2 11">Belongs to the glycosyl hydrolase 1 family.</text>
</comment>
<dbReference type="InterPro" id="IPR017853">
    <property type="entry name" value="GH"/>
</dbReference>
<feature type="binding site" evidence="10">
    <location>
        <position position="172"/>
    </location>
    <ligand>
        <name>substrate</name>
    </ligand>
</feature>
<evidence type="ECO:0000256" key="3">
    <source>
        <dbReference type="ARBA" id="ARBA00012744"/>
    </source>
</evidence>
<evidence type="ECO:0000256" key="11">
    <source>
        <dbReference type="RuleBase" id="RU361175"/>
    </source>
</evidence>
<gene>
    <name evidence="12" type="primary">bglB</name>
    <name evidence="12" type="ORF">MM817_00590</name>
</gene>
<dbReference type="GO" id="GO:0008422">
    <property type="term" value="F:beta-glucosidase activity"/>
    <property type="evidence" value="ECO:0007669"/>
    <property type="project" value="UniProtKB-EC"/>
</dbReference>